<name>X1NSW9_9ZZZZ</name>
<reference evidence="1" key="1">
    <citation type="journal article" date="2014" name="Front. Microbiol.">
        <title>High frequency of phylogenetically diverse reductive dehalogenase-homologous genes in deep subseafloor sedimentary metagenomes.</title>
        <authorList>
            <person name="Kawai M."/>
            <person name="Futagami T."/>
            <person name="Toyoda A."/>
            <person name="Takaki Y."/>
            <person name="Nishi S."/>
            <person name="Hori S."/>
            <person name="Arai W."/>
            <person name="Tsubouchi T."/>
            <person name="Morono Y."/>
            <person name="Uchiyama I."/>
            <person name="Ito T."/>
            <person name="Fujiyama A."/>
            <person name="Inagaki F."/>
            <person name="Takami H."/>
        </authorList>
    </citation>
    <scope>NUCLEOTIDE SEQUENCE</scope>
    <source>
        <strain evidence="1">Expedition CK06-06</strain>
    </source>
</reference>
<feature type="non-terminal residue" evidence="1">
    <location>
        <position position="131"/>
    </location>
</feature>
<dbReference type="EMBL" id="BARV01042282">
    <property type="protein sequence ID" value="GAI47127.1"/>
    <property type="molecule type" value="Genomic_DNA"/>
</dbReference>
<feature type="non-terminal residue" evidence="1">
    <location>
        <position position="1"/>
    </location>
</feature>
<accession>X1NSW9</accession>
<evidence type="ECO:0000313" key="1">
    <source>
        <dbReference type="EMBL" id="GAI47127.1"/>
    </source>
</evidence>
<sequence>RNPQFFPGFFDVGIKTRIKITADGTFKLEDGNWLETTTADFDAGVDAGVKKDNINTANDELKLLSGPGDGIEQEYATGQDAWFKTEYYAIAQRFVPTVNCKATKIKIYLRRFNEPGNLTVYLKSGTETSPG</sequence>
<comment type="caution">
    <text evidence="1">The sequence shown here is derived from an EMBL/GenBank/DDBJ whole genome shotgun (WGS) entry which is preliminary data.</text>
</comment>
<proteinExistence type="predicted"/>
<gene>
    <name evidence="1" type="ORF">S06H3_63654</name>
</gene>
<organism evidence="1">
    <name type="scientific">marine sediment metagenome</name>
    <dbReference type="NCBI Taxonomy" id="412755"/>
    <lineage>
        <taxon>unclassified sequences</taxon>
        <taxon>metagenomes</taxon>
        <taxon>ecological metagenomes</taxon>
    </lineage>
</organism>
<protein>
    <submittedName>
        <fullName evidence="1">Uncharacterized protein</fullName>
    </submittedName>
</protein>
<dbReference type="AlphaFoldDB" id="X1NSW9"/>